<name>A0ABQ3V967_9CHLR</name>
<dbReference type="Proteomes" id="UP000635565">
    <property type="component" value="Unassembled WGS sequence"/>
</dbReference>
<proteinExistence type="predicted"/>
<protein>
    <submittedName>
        <fullName evidence="1">Uncharacterized protein</fullName>
    </submittedName>
</protein>
<keyword evidence="2" id="KW-1185">Reference proteome</keyword>
<gene>
    <name evidence="1" type="ORF">KSZ_04560</name>
</gene>
<accession>A0ABQ3V967</accession>
<organism evidence="1 2">
    <name type="scientific">Dictyobacter formicarum</name>
    <dbReference type="NCBI Taxonomy" id="2778368"/>
    <lineage>
        <taxon>Bacteria</taxon>
        <taxon>Bacillati</taxon>
        <taxon>Chloroflexota</taxon>
        <taxon>Ktedonobacteria</taxon>
        <taxon>Ktedonobacterales</taxon>
        <taxon>Dictyobacteraceae</taxon>
        <taxon>Dictyobacter</taxon>
    </lineage>
</organism>
<evidence type="ECO:0000313" key="2">
    <source>
        <dbReference type="Proteomes" id="UP000635565"/>
    </source>
</evidence>
<evidence type="ECO:0000313" key="1">
    <source>
        <dbReference type="EMBL" id="GHO82450.1"/>
    </source>
</evidence>
<dbReference type="EMBL" id="BNJJ01000001">
    <property type="protein sequence ID" value="GHO82450.1"/>
    <property type="molecule type" value="Genomic_DNA"/>
</dbReference>
<comment type="caution">
    <text evidence="1">The sequence shown here is derived from an EMBL/GenBank/DDBJ whole genome shotgun (WGS) entry which is preliminary data.</text>
</comment>
<reference evidence="1 2" key="1">
    <citation type="journal article" date="2021" name="Int. J. Syst. Evol. Microbiol.">
        <title>Reticulibacter mediterranei gen. nov., sp. nov., within the new family Reticulibacteraceae fam. nov., and Ktedonospora formicarum gen. nov., sp. nov., Ktedonobacter robiniae sp. nov., Dictyobacter formicarum sp. nov. and Dictyobacter arantiisoli sp. nov., belonging to the class Ktedonobacteria.</title>
        <authorList>
            <person name="Yabe S."/>
            <person name="Zheng Y."/>
            <person name="Wang C.M."/>
            <person name="Sakai Y."/>
            <person name="Abe K."/>
            <person name="Yokota A."/>
            <person name="Donadio S."/>
            <person name="Cavaletti L."/>
            <person name="Monciardini P."/>
        </authorList>
    </citation>
    <scope>NUCLEOTIDE SEQUENCE [LARGE SCALE GENOMIC DNA]</scope>
    <source>
        <strain evidence="1 2">SOSP1-9</strain>
    </source>
</reference>
<sequence length="52" mass="6133">MHVKDARWLEITVIRVVRPHATNKERDPRSSWFVWIGNTDANIAEIALEYAR</sequence>